<evidence type="ECO:0000256" key="1">
    <source>
        <dbReference type="SAM" id="MobiDB-lite"/>
    </source>
</evidence>
<name>A0AAD2JJG8_9STRA</name>
<proteinExistence type="predicted"/>
<dbReference type="Proteomes" id="UP001295423">
    <property type="component" value="Unassembled WGS sequence"/>
</dbReference>
<organism evidence="2 3">
    <name type="scientific">Cylindrotheca closterium</name>
    <dbReference type="NCBI Taxonomy" id="2856"/>
    <lineage>
        <taxon>Eukaryota</taxon>
        <taxon>Sar</taxon>
        <taxon>Stramenopiles</taxon>
        <taxon>Ochrophyta</taxon>
        <taxon>Bacillariophyta</taxon>
        <taxon>Bacillariophyceae</taxon>
        <taxon>Bacillariophycidae</taxon>
        <taxon>Bacillariales</taxon>
        <taxon>Bacillariaceae</taxon>
        <taxon>Cylindrotheca</taxon>
    </lineage>
</organism>
<sequence length="282" mass="31475">MSGYTNYQLPPNYGYQQQQQQQQQYQQYHQQQQQQQQYPTQYPQYTQTQTQSNDAYYAKPAPAPVSAPLPNYVYQQSSSPAPSLYSASTMSSYSTPSAGSSDDLMGFYSPSPAMTQQQQQSQQQPMVPRPVTPDHTARQLYRPDSNEDMQAIVASQERALVQSSQGQPRTVPIVERKDYVVPRDVRGKHVISDGIHPEKYEMKKSRKQRTVAGATSGAIVGGLLAGPAFPVGMAIGGAVGGYASNKLHKVQERRRQRRHEQRTFQKGAKNSVFAKSNSSCFV</sequence>
<comment type="caution">
    <text evidence="2">The sequence shown here is derived from an EMBL/GenBank/DDBJ whole genome shotgun (WGS) entry which is preliminary data.</text>
</comment>
<protein>
    <recommendedName>
        <fullName evidence="4">Glycine zipper domain-containing protein</fullName>
    </recommendedName>
</protein>
<dbReference type="EMBL" id="CAKOGP040001869">
    <property type="protein sequence ID" value="CAJ1954440.1"/>
    <property type="molecule type" value="Genomic_DNA"/>
</dbReference>
<feature type="compositionally biased region" description="Low complexity" evidence="1">
    <location>
        <begin position="76"/>
        <end position="101"/>
    </location>
</feature>
<evidence type="ECO:0008006" key="4">
    <source>
        <dbReference type="Google" id="ProtNLM"/>
    </source>
</evidence>
<feature type="region of interest" description="Disordered" evidence="1">
    <location>
        <begin position="76"/>
        <end position="136"/>
    </location>
</feature>
<evidence type="ECO:0000313" key="2">
    <source>
        <dbReference type="EMBL" id="CAJ1954440.1"/>
    </source>
</evidence>
<keyword evidence="3" id="KW-1185">Reference proteome</keyword>
<feature type="compositionally biased region" description="Low complexity" evidence="1">
    <location>
        <begin position="15"/>
        <end position="50"/>
    </location>
</feature>
<feature type="region of interest" description="Disordered" evidence="1">
    <location>
        <begin position="1"/>
        <end position="50"/>
    </location>
</feature>
<accession>A0AAD2JJG8</accession>
<reference evidence="2" key="1">
    <citation type="submission" date="2023-08" db="EMBL/GenBank/DDBJ databases">
        <authorList>
            <person name="Audoor S."/>
            <person name="Bilcke G."/>
        </authorList>
    </citation>
    <scope>NUCLEOTIDE SEQUENCE</scope>
</reference>
<dbReference type="AlphaFoldDB" id="A0AAD2JJG8"/>
<evidence type="ECO:0000313" key="3">
    <source>
        <dbReference type="Proteomes" id="UP001295423"/>
    </source>
</evidence>
<gene>
    <name evidence="2" type="ORF">CYCCA115_LOCUS15032</name>
</gene>